<sequence>MRRSVSCLFFVVALLALASLTEAAPYGQELPKRMNLLSPEACIRDCQARCGGICYMNMSFQYTCSCQRFG</sequence>
<evidence type="ECO:0000313" key="3">
    <source>
        <dbReference type="Proteomes" id="UP000735302"/>
    </source>
</evidence>
<evidence type="ECO:0000256" key="1">
    <source>
        <dbReference type="SAM" id="SignalP"/>
    </source>
</evidence>
<organism evidence="2 3">
    <name type="scientific">Plakobranchus ocellatus</name>
    <dbReference type="NCBI Taxonomy" id="259542"/>
    <lineage>
        <taxon>Eukaryota</taxon>
        <taxon>Metazoa</taxon>
        <taxon>Spiralia</taxon>
        <taxon>Lophotrochozoa</taxon>
        <taxon>Mollusca</taxon>
        <taxon>Gastropoda</taxon>
        <taxon>Heterobranchia</taxon>
        <taxon>Euthyneura</taxon>
        <taxon>Panpulmonata</taxon>
        <taxon>Sacoglossa</taxon>
        <taxon>Placobranchoidea</taxon>
        <taxon>Plakobranchidae</taxon>
        <taxon>Plakobranchus</taxon>
    </lineage>
</organism>
<dbReference type="AlphaFoldDB" id="A0AAV4A2G3"/>
<dbReference type="EMBL" id="BLXT01003539">
    <property type="protein sequence ID" value="GFO01819.1"/>
    <property type="molecule type" value="Genomic_DNA"/>
</dbReference>
<gene>
    <name evidence="2" type="ORF">PoB_002832400</name>
</gene>
<proteinExistence type="predicted"/>
<feature type="signal peptide" evidence="1">
    <location>
        <begin position="1"/>
        <end position="23"/>
    </location>
</feature>
<name>A0AAV4A2G3_9GAST</name>
<keyword evidence="3" id="KW-1185">Reference proteome</keyword>
<accession>A0AAV4A2G3</accession>
<protein>
    <submittedName>
        <fullName evidence="2">Uncharacterized protein</fullName>
    </submittedName>
</protein>
<comment type="caution">
    <text evidence="2">The sequence shown here is derived from an EMBL/GenBank/DDBJ whole genome shotgun (WGS) entry which is preliminary data.</text>
</comment>
<dbReference type="Proteomes" id="UP000735302">
    <property type="component" value="Unassembled WGS sequence"/>
</dbReference>
<reference evidence="2 3" key="1">
    <citation type="journal article" date="2021" name="Elife">
        <title>Chloroplast acquisition without the gene transfer in kleptoplastic sea slugs, Plakobranchus ocellatus.</title>
        <authorList>
            <person name="Maeda T."/>
            <person name="Takahashi S."/>
            <person name="Yoshida T."/>
            <person name="Shimamura S."/>
            <person name="Takaki Y."/>
            <person name="Nagai Y."/>
            <person name="Toyoda A."/>
            <person name="Suzuki Y."/>
            <person name="Arimoto A."/>
            <person name="Ishii H."/>
            <person name="Satoh N."/>
            <person name="Nishiyama T."/>
            <person name="Hasebe M."/>
            <person name="Maruyama T."/>
            <person name="Minagawa J."/>
            <person name="Obokata J."/>
            <person name="Shigenobu S."/>
        </authorList>
    </citation>
    <scope>NUCLEOTIDE SEQUENCE [LARGE SCALE GENOMIC DNA]</scope>
</reference>
<feature type="chain" id="PRO_5043562386" evidence="1">
    <location>
        <begin position="24"/>
        <end position="70"/>
    </location>
</feature>
<keyword evidence="1" id="KW-0732">Signal</keyword>
<evidence type="ECO:0000313" key="2">
    <source>
        <dbReference type="EMBL" id="GFO01819.1"/>
    </source>
</evidence>